<keyword evidence="2" id="KW-1133">Transmembrane helix</keyword>
<keyword evidence="2" id="KW-0472">Membrane</keyword>
<name>A0A8S1WWH2_9CILI</name>
<dbReference type="EMBL" id="CAJJDO010000102">
    <property type="protein sequence ID" value="CAD8192685.1"/>
    <property type="molecule type" value="Genomic_DNA"/>
</dbReference>
<evidence type="ECO:0000256" key="1">
    <source>
        <dbReference type="SAM" id="MobiDB-lite"/>
    </source>
</evidence>
<feature type="transmembrane region" description="Helical" evidence="2">
    <location>
        <begin position="12"/>
        <end position="32"/>
    </location>
</feature>
<dbReference type="Proteomes" id="UP000689195">
    <property type="component" value="Unassembled WGS sequence"/>
</dbReference>
<evidence type="ECO:0000313" key="3">
    <source>
        <dbReference type="EMBL" id="CAD8192685.1"/>
    </source>
</evidence>
<evidence type="ECO:0000313" key="4">
    <source>
        <dbReference type="Proteomes" id="UP000689195"/>
    </source>
</evidence>
<gene>
    <name evidence="3" type="ORF">PPENT_87.1.T1020103</name>
</gene>
<feature type="region of interest" description="Disordered" evidence="1">
    <location>
        <begin position="632"/>
        <end position="657"/>
    </location>
</feature>
<organism evidence="3 4">
    <name type="scientific">Paramecium pentaurelia</name>
    <dbReference type="NCBI Taxonomy" id="43138"/>
    <lineage>
        <taxon>Eukaryota</taxon>
        <taxon>Sar</taxon>
        <taxon>Alveolata</taxon>
        <taxon>Ciliophora</taxon>
        <taxon>Intramacronucleata</taxon>
        <taxon>Oligohymenophorea</taxon>
        <taxon>Peniculida</taxon>
        <taxon>Parameciidae</taxon>
        <taxon>Paramecium</taxon>
    </lineage>
</organism>
<accession>A0A8S1WWH2</accession>
<keyword evidence="2" id="KW-0812">Transmembrane</keyword>
<reference evidence="3" key="1">
    <citation type="submission" date="2021-01" db="EMBL/GenBank/DDBJ databases">
        <authorList>
            <consortium name="Genoscope - CEA"/>
            <person name="William W."/>
        </authorList>
    </citation>
    <scope>NUCLEOTIDE SEQUENCE</scope>
</reference>
<comment type="caution">
    <text evidence="3">The sequence shown here is derived from an EMBL/GenBank/DDBJ whole genome shotgun (WGS) entry which is preliminary data.</text>
</comment>
<evidence type="ECO:0008006" key="5">
    <source>
        <dbReference type="Google" id="ProtNLM"/>
    </source>
</evidence>
<evidence type="ECO:0000256" key="2">
    <source>
        <dbReference type="SAM" id="Phobius"/>
    </source>
</evidence>
<feature type="transmembrane region" description="Helical" evidence="2">
    <location>
        <begin position="296"/>
        <end position="316"/>
    </location>
</feature>
<sequence length="752" mass="88420">MNTANKATRITLLLANICCRILFFYFFWLASVDGDTSLQNRQYAFINEMWAWEQYAYSSIQAYSSNECPEDWILLTSFNWPGTKEHINSKGELIPKQSPQSFHQWSTSEYQIGFILCGQQIKHNVIESINSTDNCEDRNMKDCGIDKMYFCIDSDLTCPINSIQLEINDGNIQVITTNKETNKDNMPISLIRIDSYIPCATKNETNAQPEIEYDENLDEQPQSCMDLDKEYIEVNSITDKLYFQINNAGDIFIDSDGTKSLFYKPYPFWNQECNGEMFLIAQKQQDTLSNYRKTEYANFILVIVYLLICNYGLPMIPYIFRCVGPLSLKTLTYLDYLLRLALSGTMTYLSFVNLDYGMQLLDSLDELWGMQCIKDEEVVIQDQYRLFMVDLQIKLKNKELQILQQQHFHLCYGQSKDLCCGYQVVKKPLNNANEVIEDQRLRKMQIRLLIHQIKVNKYNEHLFIQFYQQMFKFGKEKFTKKSLPKNFADQILNLEMEIELNDQIQIELIQDLISLYMEGVEYYESIKDRRHLYFQRKLNALMLKPSFINATTKYEESHKPQDDNQIKRAKFQEQTKRIELDLIYSQTESKEAQVKGIVDNHTNQVIKIETIIKNEIANQSDAFQMRLERRRRSKLTHSLSQPEIDLQSQKSGNSNKKKQIELHEQVVQIKQIIHEEDETAANRKDSTLQKTQEKKWEIIHSAQIMQENKKRTNSLIQRRRSVFLTSKQITQIKRSWSCGATKPLEDEPPKNN</sequence>
<keyword evidence="4" id="KW-1185">Reference proteome</keyword>
<dbReference type="AlphaFoldDB" id="A0A8S1WWH2"/>
<dbReference type="OrthoDB" id="301474at2759"/>
<proteinExistence type="predicted"/>
<protein>
    <recommendedName>
        <fullName evidence="5">Transmembrane protein</fullName>
    </recommendedName>
</protein>